<sequence length="125" mass="14257">MSKVEVEPSHENQLNLDSAADKSCEFTLEIESDDEEENSSKPFVPKVRTKNLDADSLLIETLVLKDVALTSCLFRILEEEKLEIVFEHQYRTETKVSHTLQVKVQEGYNIEALEMKLCTWAGKPA</sequence>
<feature type="region of interest" description="Disordered" evidence="1">
    <location>
        <begin position="1"/>
        <end position="20"/>
    </location>
</feature>
<evidence type="ECO:0000256" key="1">
    <source>
        <dbReference type="SAM" id="MobiDB-lite"/>
    </source>
</evidence>
<gene>
    <name evidence="2" type="ORF">FRX31_013074</name>
</gene>
<reference evidence="2 3" key="1">
    <citation type="submission" date="2020-06" db="EMBL/GenBank/DDBJ databases">
        <title>Transcriptomic and genomic resources for Thalictrum thalictroides and T. hernandezii: Facilitating candidate gene discovery in an emerging model plant lineage.</title>
        <authorList>
            <person name="Arias T."/>
            <person name="Riano-Pachon D.M."/>
            <person name="Di Stilio V.S."/>
        </authorList>
    </citation>
    <scope>NUCLEOTIDE SEQUENCE [LARGE SCALE GENOMIC DNA]</scope>
    <source>
        <strain evidence="3">cv. WT478/WT964</strain>
        <tissue evidence="2">Leaves</tissue>
    </source>
</reference>
<accession>A0A7J6WIX1</accession>
<proteinExistence type="predicted"/>
<dbReference type="Proteomes" id="UP000554482">
    <property type="component" value="Unassembled WGS sequence"/>
</dbReference>
<dbReference type="OrthoDB" id="1918961at2759"/>
<name>A0A7J6WIX1_THATH</name>
<evidence type="ECO:0000313" key="3">
    <source>
        <dbReference type="Proteomes" id="UP000554482"/>
    </source>
</evidence>
<keyword evidence="3" id="KW-1185">Reference proteome</keyword>
<organism evidence="2 3">
    <name type="scientific">Thalictrum thalictroides</name>
    <name type="common">Rue-anemone</name>
    <name type="synonym">Anemone thalictroides</name>
    <dbReference type="NCBI Taxonomy" id="46969"/>
    <lineage>
        <taxon>Eukaryota</taxon>
        <taxon>Viridiplantae</taxon>
        <taxon>Streptophyta</taxon>
        <taxon>Embryophyta</taxon>
        <taxon>Tracheophyta</taxon>
        <taxon>Spermatophyta</taxon>
        <taxon>Magnoliopsida</taxon>
        <taxon>Ranunculales</taxon>
        <taxon>Ranunculaceae</taxon>
        <taxon>Thalictroideae</taxon>
        <taxon>Thalictrum</taxon>
    </lineage>
</organism>
<protein>
    <submittedName>
        <fullName evidence="2">Uncharacterized protein</fullName>
    </submittedName>
</protein>
<comment type="caution">
    <text evidence="2">The sequence shown here is derived from an EMBL/GenBank/DDBJ whole genome shotgun (WGS) entry which is preliminary data.</text>
</comment>
<dbReference type="AlphaFoldDB" id="A0A7J6WIX1"/>
<dbReference type="EMBL" id="JABWDY010014794">
    <property type="protein sequence ID" value="KAF5197339.1"/>
    <property type="molecule type" value="Genomic_DNA"/>
</dbReference>
<feature type="compositionally biased region" description="Basic and acidic residues" evidence="1">
    <location>
        <begin position="1"/>
        <end position="10"/>
    </location>
</feature>
<evidence type="ECO:0000313" key="2">
    <source>
        <dbReference type="EMBL" id="KAF5197339.1"/>
    </source>
</evidence>